<sequence length="143" mass="15479">MAEDKTGLYAILAVTGNQLALDGTEKPFTFYFRGAKLLYADNAWKTATGITDVTTTHRGQVVLTDVGDLLLHGILRTAEVEIIDSDTKNVLAIKRVRYSGLKATTIENKTADGGIVGLPWQGKGKFNAKPIGAVIETRKMIVD</sequence>
<dbReference type="RefSeq" id="WP_214435705.1">
    <property type="nucleotide sequence ID" value="NZ_CAWPUQ010000176.1"/>
</dbReference>
<dbReference type="Proteomes" id="UP000662314">
    <property type="component" value="Unassembled WGS sequence"/>
</dbReference>
<organism evidence="1 2">
    <name type="scientific">Dendronalium phyllosphericum CENA369</name>
    <dbReference type="NCBI Taxonomy" id="1725256"/>
    <lineage>
        <taxon>Bacteria</taxon>
        <taxon>Bacillati</taxon>
        <taxon>Cyanobacteriota</taxon>
        <taxon>Cyanophyceae</taxon>
        <taxon>Nostocales</taxon>
        <taxon>Nostocaceae</taxon>
        <taxon>Dendronalium</taxon>
        <taxon>Dendronalium phyllosphericum</taxon>
    </lineage>
</organism>
<dbReference type="AlphaFoldDB" id="A0A8J7I8V7"/>
<keyword evidence="2" id="KW-1185">Reference proteome</keyword>
<name>A0A8J7I8V7_9NOST</name>
<reference evidence="1 2" key="1">
    <citation type="journal article" date="2021" name="Int. J. Syst. Evol. Microbiol.">
        <title>Amazonocrinis nigriterrae gen. nov., sp. nov., Atlanticothrix silvestris gen. nov., sp. nov. and Dendronalium phyllosphericum gen. nov., sp. nov., nostocacean cyanobacteria from Brazilian environments.</title>
        <authorList>
            <person name="Alvarenga D.O."/>
            <person name="Andreote A.P.D."/>
            <person name="Branco L.H.Z."/>
            <person name="Delbaje E."/>
            <person name="Cruz R.B."/>
            <person name="Varani A.M."/>
            <person name="Fiore M.F."/>
        </authorList>
    </citation>
    <scope>NUCLEOTIDE SEQUENCE [LARGE SCALE GENOMIC DNA]</scope>
    <source>
        <strain evidence="1 2">CENA369</strain>
    </source>
</reference>
<evidence type="ECO:0000313" key="2">
    <source>
        <dbReference type="Proteomes" id="UP000662314"/>
    </source>
</evidence>
<protein>
    <submittedName>
        <fullName evidence="1">Uncharacterized protein</fullName>
    </submittedName>
</protein>
<proteinExistence type="predicted"/>
<accession>A0A8J7I8V7</accession>
<evidence type="ECO:0000313" key="1">
    <source>
        <dbReference type="EMBL" id="MBH8576985.1"/>
    </source>
</evidence>
<dbReference type="EMBL" id="JAECZA010000247">
    <property type="protein sequence ID" value="MBH8576985.1"/>
    <property type="molecule type" value="Genomic_DNA"/>
</dbReference>
<gene>
    <name evidence="1" type="ORF">I8752_29190</name>
</gene>
<comment type="caution">
    <text evidence="1">The sequence shown here is derived from an EMBL/GenBank/DDBJ whole genome shotgun (WGS) entry which is preliminary data.</text>
</comment>